<protein>
    <recommendedName>
        <fullName evidence="8">Cytochrome c domain-containing protein</fullName>
    </recommendedName>
</protein>
<dbReference type="PROSITE" id="PS51257">
    <property type="entry name" value="PROKAR_LIPOPROTEIN"/>
    <property type="match status" value="1"/>
</dbReference>
<evidence type="ECO:0000256" key="4">
    <source>
        <dbReference type="ARBA" id="ARBA00022982"/>
    </source>
</evidence>
<keyword evidence="4" id="KW-0249">Electron transport</keyword>
<dbReference type="SUPFAM" id="SSF46626">
    <property type="entry name" value="Cytochrome c"/>
    <property type="match status" value="1"/>
</dbReference>
<evidence type="ECO:0000256" key="3">
    <source>
        <dbReference type="ARBA" id="ARBA00022723"/>
    </source>
</evidence>
<dbReference type="KEGG" id="ssan:NX02_18290"/>
<dbReference type="OrthoDB" id="9805828at2"/>
<name>W0AFK9_9SPHN</name>
<keyword evidence="1" id="KW-0813">Transport</keyword>
<dbReference type="InterPro" id="IPR002327">
    <property type="entry name" value="Cyt_c_1A/1B"/>
</dbReference>
<evidence type="ECO:0000256" key="2">
    <source>
        <dbReference type="ARBA" id="ARBA00022617"/>
    </source>
</evidence>
<dbReference type="Proteomes" id="UP000018851">
    <property type="component" value="Chromosome"/>
</dbReference>
<feature type="chain" id="PRO_5004786229" description="Cytochrome c domain-containing protein" evidence="7">
    <location>
        <begin position="20"/>
        <end position="183"/>
    </location>
</feature>
<keyword evidence="10" id="KW-1185">Reference proteome</keyword>
<dbReference type="PATRIC" id="fig|1123269.5.peg.3582"/>
<dbReference type="HOGENOM" id="CLU_060944_4_1_5"/>
<evidence type="ECO:0000256" key="5">
    <source>
        <dbReference type="ARBA" id="ARBA00023004"/>
    </source>
</evidence>
<feature type="signal peptide" evidence="7">
    <location>
        <begin position="1"/>
        <end position="19"/>
    </location>
</feature>
<dbReference type="InterPro" id="IPR009056">
    <property type="entry name" value="Cyt_c-like_dom"/>
</dbReference>
<keyword evidence="2 6" id="KW-0349">Heme</keyword>
<dbReference type="Gene3D" id="1.10.760.10">
    <property type="entry name" value="Cytochrome c-like domain"/>
    <property type="match status" value="1"/>
</dbReference>
<dbReference type="PROSITE" id="PS51007">
    <property type="entry name" value="CYTC"/>
    <property type="match status" value="1"/>
</dbReference>
<reference evidence="9 10" key="1">
    <citation type="submission" date="2013-07" db="EMBL/GenBank/DDBJ databases">
        <title>Completed genome of Sphingomonas sanxanigenens NX02.</title>
        <authorList>
            <person name="Ma T."/>
            <person name="Huang H."/>
            <person name="Wu M."/>
            <person name="Li X."/>
            <person name="Li G."/>
        </authorList>
    </citation>
    <scope>NUCLEOTIDE SEQUENCE [LARGE SCALE GENOMIC DNA]</scope>
    <source>
        <strain evidence="9 10">NX02</strain>
    </source>
</reference>
<dbReference type="GO" id="GO:0009055">
    <property type="term" value="F:electron transfer activity"/>
    <property type="evidence" value="ECO:0007669"/>
    <property type="project" value="InterPro"/>
</dbReference>
<gene>
    <name evidence="9" type="ORF">NX02_18290</name>
</gene>
<dbReference type="STRING" id="1123269.NX02_18290"/>
<evidence type="ECO:0000313" key="10">
    <source>
        <dbReference type="Proteomes" id="UP000018851"/>
    </source>
</evidence>
<evidence type="ECO:0000256" key="7">
    <source>
        <dbReference type="SAM" id="SignalP"/>
    </source>
</evidence>
<evidence type="ECO:0000259" key="8">
    <source>
        <dbReference type="PROSITE" id="PS51007"/>
    </source>
</evidence>
<dbReference type="GO" id="GO:0046872">
    <property type="term" value="F:metal ion binding"/>
    <property type="evidence" value="ECO:0007669"/>
    <property type="project" value="UniProtKB-KW"/>
</dbReference>
<dbReference type="AlphaFoldDB" id="W0AFK9"/>
<keyword evidence="5 6" id="KW-0408">Iron</keyword>
<evidence type="ECO:0000313" key="9">
    <source>
        <dbReference type="EMBL" id="AHE55327.1"/>
    </source>
</evidence>
<dbReference type="eggNOG" id="COG3474">
    <property type="taxonomic scope" value="Bacteria"/>
</dbReference>
<evidence type="ECO:0000256" key="6">
    <source>
        <dbReference type="PROSITE-ProRule" id="PRU00433"/>
    </source>
</evidence>
<dbReference type="PANTHER" id="PTHR11961">
    <property type="entry name" value="CYTOCHROME C"/>
    <property type="match status" value="1"/>
</dbReference>
<sequence length="183" mass="18341">MSNVRIGGPILLVAVSALALSACSKSNESADTTDEAAPTATASVDNASAPAAGAAPAAGGAAAAAPAADNTDTISGVKFASYTGDAAKGKTAFLTCQTCHSPDAGVNKIGPSLHSIVGRAAGTIAGFNYTPANKNSGITWTPEKLFQYLEAPQRVVPGTKMAFAGFPDPQKRADVIAYLETLK</sequence>
<organism evidence="9 10">
    <name type="scientific">Sphingomonas sanxanigenens DSM 19645 = NX02</name>
    <dbReference type="NCBI Taxonomy" id="1123269"/>
    <lineage>
        <taxon>Bacteria</taxon>
        <taxon>Pseudomonadati</taxon>
        <taxon>Pseudomonadota</taxon>
        <taxon>Alphaproteobacteria</taxon>
        <taxon>Sphingomonadales</taxon>
        <taxon>Sphingomonadaceae</taxon>
        <taxon>Sphingomonas</taxon>
    </lineage>
</organism>
<proteinExistence type="predicted"/>
<dbReference type="RefSeq" id="WP_039996657.1">
    <property type="nucleotide sequence ID" value="NZ_CP006644.1"/>
</dbReference>
<dbReference type="GO" id="GO:0020037">
    <property type="term" value="F:heme binding"/>
    <property type="evidence" value="ECO:0007669"/>
    <property type="project" value="InterPro"/>
</dbReference>
<keyword evidence="3 6" id="KW-0479">Metal-binding</keyword>
<dbReference type="PRINTS" id="PR00604">
    <property type="entry name" value="CYTCHRMECIAB"/>
</dbReference>
<accession>W0AFK9</accession>
<dbReference type="EMBL" id="CP006644">
    <property type="protein sequence ID" value="AHE55327.1"/>
    <property type="molecule type" value="Genomic_DNA"/>
</dbReference>
<feature type="domain" description="Cytochrome c" evidence="8">
    <location>
        <begin position="84"/>
        <end position="183"/>
    </location>
</feature>
<dbReference type="InterPro" id="IPR036909">
    <property type="entry name" value="Cyt_c-like_dom_sf"/>
</dbReference>
<evidence type="ECO:0000256" key="1">
    <source>
        <dbReference type="ARBA" id="ARBA00022448"/>
    </source>
</evidence>
<dbReference type="Pfam" id="PF00034">
    <property type="entry name" value="Cytochrom_C"/>
    <property type="match status" value="1"/>
</dbReference>
<keyword evidence="7" id="KW-0732">Signal</keyword>